<feature type="transmembrane region" description="Helical" evidence="7">
    <location>
        <begin position="346"/>
        <end position="370"/>
    </location>
</feature>
<feature type="transmembrane region" description="Helical" evidence="7">
    <location>
        <begin position="297"/>
        <end position="326"/>
    </location>
</feature>
<dbReference type="InterPro" id="IPR050250">
    <property type="entry name" value="Macrolide_Exporter_MacB"/>
</dbReference>
<reference evidence="10" key="2">
    <citation type="submission" date="2023-01" db="EMBL/GenBank/DDBJ databases">
        <authorList>
            <person name="Sun Q."/>
            <person name="Evtushenko L."/>
        </authorList>
    </citation>
    <scope>NUCLEOTIDE SEQUENCE</scope>
    <source>
        <strain evidence="10">VKM Ac-1321</strain>
    </source>
</reference>
<evidence type="ECO:0000313" key="11">
    <source>
        <dbReference type="Proteomes" id="UP001143480"/>
    </source>
</evidence>
<proteinExistence type="inferred from homology"/>
<dbReference type="EMBL" id="BSFP01000012">
    <property type="protein sequence ID" value="GLL01027.1"/>
    <property type="molecule type" value="Genomic_DNA"/>
</dbReference>
<dbReference type="PANTHER" id="PTHR30572">
    <property type="entry name" value="MEMBRANE COMPONENT OF TRANSPORTER-RELATED"/>
    <property type="match status" value="1"/>
</dbReference>
<evidence type="ECO:0000313" key="10">
    <source>
        <dbReference type="EMBL" id="GLL01027.1"/>
    </source>
</evidence>
<name>A0A9W6KHG2_9ACTN</name>
<evidence type="ECO:0000256" key="7">
    <source>
        <dbReference type="SAM" id="Phobius"/>
    </source>
</evidence>
<dbReference type="InterPro" id="IPR025857">
    <property type="entry name" value="MacB_PCD"/>
</dbReference>
<feature type="transmembrane region" description="Helical" evidence="7">
    <location>
        <begin position="421"/>
        <end position="444"/>
    </location>
</feature>
<dbReference type="RefSeq" id="WP_261958665.1">
    <property type="nucleotide sequence ID" value="NZ_BAAAXA010000001.1"/>
</dbReference>
<feature type="transmembrane region" description="Helical" evidence="7">
    <location>
        <begin position="258"/>
        <end position="276"/>
    </location>
</feature>
<feature type="transmembrane region" description="Helical" evidence="7">
    <location>
        <begin position="464"/>
        <end position="491"/>
    </location>
</feature>
<keyword evidence="5 7" id="KW-0472">Membrane</keyword>
<dbReference type="Proteomes" id="UP001143480">
    <property type="component" value="Unassembled WGS sequence"/>
</dbReference>
<dbReference type="AlphaFoldDB" id="A0A9W6KHG2"/>
<evidence type="ECO:0000256" key="4">
    <source>
        <dbReference type="ARBA" id="ARBA00022989"/>
    </source>
</evidence>
<protein>
    <recommendedName>
        <fullName evidence="12">ABC transport system permease protein</fullName>
    </recommendedName>
</protein>
<feature type="transmembrane region" description="Helical" evidence="7">
    <location>
        <begin position="512"/>
        <end position="540"/>
    </location>
</feature>
<evidence type="ECO:0000256" key="3">
    <source>
        <dbReference type="ARBA" id="ARBA00022692"/>
    </source>
</evidence>
<comment type="caution">
    <text evidence="10">The sequence shown here is derived from an EMBL/GenBank/DDBJ whole genome shotgun (WGS) entry which is preliminary data.</text>
</comment>
<evidence type="ECO:0000256" key="5">
    <source>
        <dbReference type="ARBA" id="ARBA00023136"/>
    </source>
</evidence>
<evidence type="ECO:0000256" key="1">
    <source>
        <dbReference type="ARBA" id="ARBA00004651"/>
    </source>
</evidence>
<dbReference type="InterPro" id="IPR003838">
    <property type="entry name" value="ABC3_permease_C"/>
</dbReference>
<keyword evidence="2" id="KW-1003">Cell membrane</keyword>
<feature type="domain" description="ABC3 transporter permease C-terminal" evidence="8">
    <location>
        <begin position="469"/>
        <end position="579"/>
    </location>
</feature>
<dbReference type="GO" id="GO:0022857">
    <property type="term" value="F:transmembrane transporter activity"/>
    <property type="evidence" value="ECO:0007669"/>
    <property type="project" value="TreeGrafter"/>
</dbReference>
<evidence type="ECO:0000259" key="8">
    <source>
        <dbReference type="Pfam" id="PF02687"/>
    </source>
</evidence>
<evidence type="ECO:0000259" key="9">
    <source>
        <dbReference type="Pfam" id="PF12704"/>
    </source>
</evidence>
<dbReference type="Pfam" id="PF12704">
    <property type="entry name" value="MacB_PCD"/>
    <property type="match status" value="1"/>
</dbReference>
<accession>A0A9W6KHG2</accession>
<dbReference type="GO" id="GO:0005886">
    <property type="term" value="C:plasma membrane"/>
    <property type="evidence" value="ECO:0007669"/>
    <property type="project" value="UniProtKB-SubCell"/>
</dbReference>
<feature type="domain" description="ABC3 transporter permease C-terminal" evidence="8">
    <location>
        <begin position="264"/>
        <end position="375"/>
    </location>
</feature>
<comment type="subcellular location">
    <subcellularLocation>
        <location evidence="1">Cell membrane</location>
        <topology evidence="1">Multi-pass membrane protein</topology>
    </subcellularLocation>
</comment>
<evidence type="ECO:0000256" key="6">
    <source>
        <dbReference type="ARBA" id="ARBA00038076"/>
    </source>
</evidence>
<dbReference type="Pfam" id="PF02687">
    <property type="entry name" value="FtsX"/>
    <property type="match status" value="2"/>
</dbReference>
<feature type="transmembrane region" description="Helical" evidence="7">
    <location>
        <begin position="546"/>
        <end position="575"/>
    </location>
</feature>
<feature type="transmembrane region" description="Helical" evidence="7">
    <location>
        <begin position="20"/>
        <end position="43"/>
    </location>
</feature>
<keyword evidence="4 7" id="KW-1133">Transmembrane helix</keyword>
<reference evidence="10" key="1">
    <citation type="journal article" date="2014" name="Int. J. Syst. Evol. Microbiol.">
        <title>Complete genome sequence of Corynebacterium casei LMG S-19264T (=DSM 44701T), isolated from a smear-ripened cheese.</title>
        <authorList>
            <consortium name="US DOE Joint Genome Institute (JGI-PGF)"/>
            <person name="Walter F."/>
            <person name="Albersmeier A."/>
            <person name="Kalinowski J."/>
            <person name="Ruckert C."/>
        </authorList>
    </citation>
    <scope>NUCLEOTIDE SEQUENCE</scope>
    <source>
        <strain evidence="10">VKM Ac-1321</strain>
    </source>
</reference>
<evidence type="ECO:0008006" key="12">
    <source>
        <dbReference type="Google" id="ProtNLM"/>
    </source>
</evidence>
<evidence type="ECO:0000256" key="2">
    <source>
        <dbReference type="ARBA" id="ARBA00022475"/>
    </source>
</evidence>
<dbReference type="PANTHER" id="PTHR30572:SF4">
    <property type="entry name" value="ABC TRANSPORTER PERMEASE YTRF"/>
    <property type="match status" value="1"/>
</dbReference>
<organism evidence="10 11">
    <name type="scientific">Dactylosporangium matsuzakiense</name>
    <dbReference type="NCBI Taxonomy" id="53360"/>
    <lineage>
        <taxon>Bacteria</taxon>
        <taxon>Bacillati</taxon>
        <taxon>Actinomycetota</taxon>
        <taxon>Actinomycetes</taxon>
        <taxon>Micromonosporales</taxon>
        <taxon>Micromonosporaceae</taxon>
        <taxon>Dactylosporangium</taxon>
    </lineage>
</organism>
<gene>
    <name evidence="10" type="ORF">GCM10017581_027680</name>
</gene>
<sequence length="588" mass="61111">MRGRLLIIGRLLVRDVRRTWLETALLVVAIGAATATLSLGFALNAIAASSYQQTRAATNGPDAAAEPLGTGDAVLPDLEAVANNPDTIASSGPFPIAYLMMSAGGRTVRTVVEGRDPSPAAVDQPLVRSGTWIAPGAAVVEHGFAVALGLHLGDRVTVDGRPLRVAGTAITASRSAYPSAGWRVPGQGVATASAGLIWVERSEVAHPQTYSLKVRIADPDASRAFTHQWGPGLNMLRWQNFEERYQEQNRDAQLTLRLGGWMLNVLSIAGVLGIVAGRIAGRRRRVGVLKALGAGPVLIALVHLTEYLVIALTAAGAGLLAGWFTAPALFEPSAGLLGTSRAAPPPLQALLAAVELAVAIAAAATVVPVLRATATSTTHALADAAAPPRRRRWRVWLSRRLPTPLLLGVRINARRPRRARLVTVNAFMTMFALSAVLMLTAQIGTHPVDLGGTELPDVRGAATARAGFLVAAVICVLALFNTVVSTWSAVLDARHPLAVARALGATPFQAGTGLAVAQLLPALPGVAAGVPAGIGLYAYFDQSGGFHYATATAMLTTALLVVLAIVALTAVPALLAARRPIATTLEST</sequence>
<feature type="domain" description="MacB-like periplasmic core" evidence="9">
    <location>
        <begin position="26"/>
        <end position="221"/>
    </location>
</feature>
<comment type="similarity">
    <text evidence="6">Belongs to the ABC-4 integral membrane protein family.</text>
</comment>
<keyword evidence="11" id="KW-1185">Reference proteome</keyword>
<keyword evidence="3 7" id="KW-0812">Transmembrane</keyword>